<reference evidence="6" key="1">
    <citation type="submission" date="2013-09" db="EMBL/GenBank/DDBJ databases">
        <title>The Genome Sequence of Anopheles maculatus species B.</title>
        <authorList>
            <consortium name="The Broad Institute Genomics Platform"/>
            <person name="Neafsey D.E."/>
            <person name="Besansky N."/>
            <person name="Howell P."/>
            <person name="Walton C."/>
            <person name="Young S.K."/>
            <person name="Zeng Q."/>
            <person name="Gargeya S."/>
            <person name="Fitzgerald M."/>
            <person name="Haas B."/>
            <person name="Abouelleil A."/>
            <person name="Allen A.W."/>
            <person name="Alvarado L."/>
            <person name="Arachchi H.M."/>
            <person name="Berlin A.M."/>
            <person name="Chapman S.B."/>
            <person name="Gainer-Dewar J."/>
            <person name="Goldberg J."/>
            <person name="Griggs A."/>
            <person name="Gujja S."/>
            <person name="Hansen M."/>
            <person name="Howarth C."/>
            <person name="Imamovic A."/>
            <person name="Ireland A."/>
            <person name="Larimer J."/>
            <person name="McCowan C."/>
            <person name="Murphy C."/>
            <person name="Pearson M."/>
            <person name="Poon T.W."/>
            <person name="Priest M."/>
            <person name="Roberts A."/>
            <person name="Saif S."/>
            <person name="Shea T."/>
            <person name="Sisk P."/>
            <person name="Sykes S."/>
            <person name="Wortman J."/>
            <person name="Nusbaum C."/>
            <person name="Birren B."/>
        </authorList>
    </citation>
    <scope>NUCLEOTIDE SEQUENCE [LARGE SCALE GENOMIC DNA]</scope>
    <source>
        <strain evidence="6">maculatus3</strain>
    </source>
</reference>
<keyword evidence="2" id="KW-0547">Nucleotide-binding</keyword>
<dbReference type="PANTHER" id="PTHR47958">
    <property type="entry name" value="ATP-DEPENDENT RNA HELICASE DBP3"/>
    <property type="match status" value="1"/>
</dbReference>
<feature type="domain" description="Helicase ATP-binding" evidence="4">
    <location>
        <begin position="1"/>
        <end position="107"/>
    </location>
</feature>
<evidence type="ECO:0000313" key="6">
    <source>
        <dbReference type="Proteomes" id="UP000075901"/>
    </source>
</evidence>
<dbReference type="VEuPathDB" id="VectorBase:AMAM009289"/>
<dbReference type="AlphaFoldDB" id="A0A182SLR4"/>
<keyword evidence="1" id="KW-0378">Hydrolase</keyword>
<dbReference type="Gene3D" id="3.40.50.300">
    <property type="entry name" value="P-loop containing nucleotide triphosphate hydrolases"/>
    <property type="match status" value="1"/>
</dbReference>
<dbReference type="GO" id="GO:0005524">
    <property type="term" value="F:ATP binding"/>
    <property type="evidence" value="ECO:0007669"/>
    <property type="project" value="InterPro"/>
</dbReference>
<dbReference type="InterPro" id="IPR027417">
    <property type="entry name" value="P-loop_NTPase"/>
</dbReference>
<sequence length="225" mass="25408">MLQQLEQIESVPYALVLTPSSERVFQLRIEYERSNMCMPTIKVAAVCDGSPIDKDDEVLETITSHIIVGTPNRVLGLIRNNKLDLKNIKHFVLDDCNKMLKQLDVLGKVHDILRNTPYGKHSIIFPDSRHIGVRPVYERIKSTITSLNTISITFPTTTAPITPDAAPQIVNNSSKCCCCIDMNCFSITQSCVCNWTGIIEKLRIVFCLVLVVVCFRYLFEQTTTK</sequence>
<evidence type="ECO:0000256" key="1">
    <source>
        <dbReference type="ARBA" id="ARBA00022801"/>
    </source>
</evidence>
<keyword evidence="3" id="KW-1133">Transmembrane helix</keyword>
<dbReference type="Proteomes" id="UP000075901">
    <property type="component" value="Unassembled WGS sequence"/>
</dbReference>
<keyword evidence="6" id="KW-1185">Reference proteome</keyword>
<keyword evidence="2" id="KW-0347">Helicase</keyword>
<dbReference type="PROSITE" id="PS51192">
    <property type="entry name" value="HELICASE_ATP_BIND_1"/>
    <property type="match status" value="1"/>
</dbReference>
<dbReference type="GO" id="GO:0016787">
    <property type="term" value="F:hydrolase activity"/>
    <property type="evidence" value="ECO:0007669"/>
    <property type="project" value="UniProtKB-KW"/>
</dbReference>
<feature type="transmembrane region" description="Helical" evidence="3">
    <location>
        <begin position="202"/>
        <end position="219"/>
    </location>
</feature>
<dbReference type="EnsemblMetazoa" id="AMAM009289-RA">
    <property type="protein sequence ID" value="AMAM009289-PA"/>
    <property type="gene ID" value="AMAM009289"/>
</dbReference>
<dbReference type="Pfam" id="PF00270">
    <property type="entry name" value="DEAD"/>
    <property type="match status" value="1"/>
</dbReference>
<dbReference type="GO" id="GO:0003676">
    <property type="term" value="F:nucleic acid binding"/>
    <property type="evidence" value="ECO:0007669"/>
    <property type="project" value="InterPro"/>
</dbReference>
<dbReference type="InterPro" id="IPR011545">
    <property type="entry name" value="DEAD/DEAH_box_helicase_dom"/>
</dbReference>
<evidence type="ECO:0000259" key="4">
    <source>
        <dbReference type="PROSITE" id="PS51192"/>
    </source>
</evidence>
<dbReference type="GO" id="GO:0010468">
    <property type="term" value="P:regulation of gene expression"/>
    <property type="evidence" value="ECO:0007669"/>
    <property type="project" value="UniProtKB-ARBA"/>
</dbReference>
<evidence type="ECO:0000256" key="2">
    <source>
        <dbReference type="ARBA" id="ARBA00022806"/>
    </source>
</evidence>
<dbReference type="SUPFAM" id="SSF52540">
    <property type="entry name" value="P-loop containing nucleoside triphosphate hydrolases"/>
    <property type="match status" value="1"/>
</dbReference>
<dbReference type="InterPro" id="IPR014001">
    <property type="entry name" value="Helicase_ATP-bd"/>
</dbReference>
<dbReference type="GO" id="GO:0004386">
    <property type="term" value="F:helicase activity"/>
    <property type="evidence" value="ECO:0007669"/>
    <property type="project" value="UniProtKB-KW"/>
</dbReference>
<name>A0A182SLR4_9DIPT</name>
<accession>A0A182SLR4</accession>
<keyword evidence="3" id="KW-0812">Transmembrane</keyword>
<evidence type="ECO:0000256" key="3">
    <source>
        <dbReference type="SAM" id="Phobius"/>
    </source>
</evidence>
<protein>
    <recommendedName>
        <fullName evidence="4">Helicase ATP-binding domain-containing protein</fullName>
    </recommendedName>
</protein>
<evidence type="ECO:0000313" key="5">
    <source>
        <dbReference type="EnsemblMetazoa" id="AMAM009289-PA"/>
    </source>
</evidence>
<organism evidence="5 6">
    <name type="scientific">Anopheles maculatus</name>
    <dbReference type="NCBI Taxonomy" id="74869"/>
    <lineage>
        <taxon>Eukaryota</taxon>
        <taxon>Metazoa</taxon>
        <taxon>Ecdysozoa</taxon>
        <taxon>Arthropoda</taxon>
        <taxon>Hexapoda</taxon>
        <taxon>Insecta</taxon>
        <taxon>Pterygota</taxon>
        <taxon>Neoptera</taxon>
        <taxon>Endopterygota</taxon>
        <taxon>Diptera</taxon>
        <taxon>Nematocera</taxon>
        <taxon>Culicoidea</taxon>
        <taxon>Culicidae</taxon>
        <taxon>Anophelinae</taxon>
        <taxon>Anopheles</taxon>
        <taxon>Anopheles maculatus group</taxon>
    </lineage>
</organism>
<keyword evidence="3" id="KW-0472">Membrane</keyword>
<proteinExistence type="predicted"/>
<keyword evidence="2" id="KW-0067">ATP-binding</keyword>
<reference evidence="5" key="2">
    <citation type="submission" date="2020-05" db="UniProtKB">
        <authorList>
            <consortium name="EnsemblMetazoa"/>
        </authorList>
    </citation>
    <scope>IDENTIFICATION</scope>
    <source>
        <strain evidence="5">maculatus3</strain>
    </source>
</reference>